<feature type="transmembrane region" description="Helical" evidence="1">
    <location>
        <begin position="112"/>
        <end position="131"/>
    </location>
</feature>
<keyword evidence="1" id="KW-0812">Transmembrane</keyword>
<feature type="transmembrane region" description="Helical" evidence="1">
    <location>
        <begin position="143"/>
        <end position="163"/>
    </location>
</feature>
<evidence type="ECO:0000256" key="1">
    <source>
        <dbReference type="SAM" id="Phobius"/>
    </source>
</evidence>
<dbReference type="PANTHER" id="PTHR37814">
    <property type="entry name" value="CONSERVED MEMBRANE PROTEIN"/>
    <property type="match status" value="1"/>
</dbReference>
<protein>
    <submittedName>
        <fullName evidence="2">Hypothetical membrane protein</fullName>
    </submittedName>
</protein>
<organism evidence="2 3">
    <name type="scientific">Corynebacterium pilosum</name>
    <dbReference type="NCBI Taxonomy" id="35756"/>
    <lineage>
        <taxon>Bacteria</taxon>
        <taxon>Bacillati</taxon>
        <taxon>Actinomycetota</taxon>
        <taxon>Actinomycetes</taxon>
        <taxon>Mycobacteriales</taxon>
        <taxon>Corynebacteriaceae</taxon>
        <taxon>Corynebacterium</taxon>
    </lineage>
</organism>
<dbReference type="Proteomes" id="UP000254467">
    <property type="component" value="Unassembled WGS sequence"/>
</dbReference>
<feature type="transmembrane region" description="Helical" evidence="1">
    <location>
        <begin position="326"/>
        <end position="347"/>
    </location>
</feature>
<keyword evidence="1" id="KW-1133">Transmembrane helix</keyword>
<dbReference type="STRING" id="35756.GCA_001044155_02318"/>
<dbReference type="AlphaFoldDB" id="A0A376CRK3"/>
<sequence length="484" mass="52573">MRKSITIALAYVGLLVGAGFASGQEVIQYFVAYGTMGMIGTIFAAIMLVVAGAVLFQLGSYFLADDHSAVYNNVSHPNVSRFLDWSTLLTLFCIGFVMLAGAGSNLAQQFDLPVWVGSVIMTVLLIISGFLNVEKLTNVISMITPLLIIAVVGSLIYTIYSFGDVDIEALNELSKENTAAAGVFGNWLLSALNYAGLATICGVSMILVIAGSHMNPRHAGTGGLIGGMVFSSLLVILVFVLFFNMEGVVGSDMPLLMVFDNFHPVVGTVVALIIYAMIYNTAVGMFYGIGRRMSAKNPGNFKKWYFGTLAVGFLLSFVPFQSLVSWVYPVLGYLGIALVAILTISWIKSRGDIVEETSRRERLAELAESKLDPETDDLTMQERKEVLELVDESHMEDSALWQSVQEEVAAELDQDAENSFELADHPHLDPDHEDYTGEWEKPGTITVEPVTADLSALARLLSPEQVDELPDGPVKKKIVAAQGR</sequence>
<name>A0A376CRK3_9CORY</name>
<accession>A0A376CRK3</accession>
<feature type="transmembrane region" description="Helical" evidence="1">
    <location>
        <begin position="85"/>
        <end position="106"/>
    </location>
</feature>
<gene>
    <name evidence="2" type="ORF">NCTC11862_02078</name>
</gene>
<reference evidence="2 3" key="1">
    <citation type="submission" date="2018-06" db="EMBL/GenBank/DDBJ databases">
        <authorList>
            <consortium name="Pathogen Informatics"/>
            <person name="Doyle S."/>
        </authorList>
    </citation>
    <scope>NUCLEOTIDE SEQUENCE [LARGE SCALE GENOMIC DNA]</scope>
    <source>
        <strain evidence="2 3">NCTC11862</strain>
    </source>
</reference>
<dbReference type="InterPro" id="IPR038728">
    <property type="entry name" value="YkvI-like"/>
</dbReference>
<feature type="transmembrane region" description="Helical" evidence="1">
    <location>
        <begin position="265"/>
        <end position="289"/>
    </location>
</feature>
<feature type="transmembrane region" description="Helical" evidence="1">
    <location>
        <begin position="39"/>
        <end position="64"/>
    </location>
</feature>
<feature type="transmembrane region" description="Helical" evidence="1">
    <location>
        <begin position="301"/>
        <end position="320"/>
    </location>
</feature>
<keyword evidence="1" id="KW-0472">Membrane</keyword>
<feature type="transmembrane region" description="Helical" evidence="1">
    <location>
        <begin position="183"/>
        <end position="210"/>
    </location>
</feature>
<dbReference type="PANTHER" id="PTHR37814:SF1">
    <property type="entry name" value="MEMBRANE PROTEIN"/>
    <property type="match status" value="1"/>
</dbReference>
<evidence type="ECO:0000313" key="3">
    <source>
        <dbReference type="Proteomes" id="UP000254467"/>
    </source>
</evidence>
<evidence type="ECO:0000313" key="2">
    <source>
        <dbReference type="EMBL" id="STC70268.1"/>
    </source>
</evidence>
<dbReference type="EMBL" id="UFXQ01000001">
    <property type="protein sequence ID" value="STC70268.1"/>
    <property type="molecule type" value="Genomic_DNA"/>
</dbReference>
<feature type="transmembrane region" description="Helical" evidence="1">
    <location>
        <begin position="222"/>
        <end position="245"/>
    </location>
</feature>
<keyword evidence="3" id="KW-1185">Reference proteome</keyword>
<proteinExistence type="predicted"/>
<dbReference type="RefSeq" id="WP_018580804.1">
    <property type="nucleotide sequence ID" value="NZ_UFXQ01000001.1"/>
</dbReference>